<dbReference type="PANTHER" id="PTHR12215">
    <property type="entry name" value="PHOSPHOPANTETHEINE TRANSFERASE"/>
    <property type="match status" value="1"/>
</dbReference>
<evidence type="ECO:0000256" key="2">
    <source>
        <dbReference type="ARBA" id="ARBA00022679"/>
    </source>
</evidence>
<protein>
    <recommendedName>
        <fullName evidence="3">4'-phosphopantetheinyl transferase domain-containing protein</fullName>
    </recommendedName>
</protein>
<dbReference type="InterPro" id="IPR050559">
    <property type="entry name" value="P-Pant_transferase_sf"/>
</dbReference>
<keyword evidence="2" id="KW-0808">Transferase</keyword>
<feature type="domain" description="4'-phosphopantetheinyl transferase" evidence="3">
    <location>
        <begin position="88"/>
        <end position="191"/>
    </location>
</feature>
<comment type="caution">
    <text evidence="4">The sequence shown here is derived from an EMBL/GenBank/DDBJ whole genome shotgun (WGS) entry which is preliminary data.</text>
</comment>
<dbReference type="SUPFAM" id="SSF56214">
    <property type="entry name" value="4'-phosphopantetheinyl transferase"/>
    <property type="match status" value="1"/>
</dbReference>
<dbReference type="EMBL" id="MHNI01000027">
    <property type="protein sequence ID" value="OGZ41645.1"/>
    <property type="molecule type" value="Genomic_DNA"/>
</dbReference>
<dbReference type="GO" id="GO:0008897">
    <property type="term" value="F:holo-[acyl-carrier-protein] synthase activity"/>
    <property type="evidence" value="ECO:0007669"/>
    <property type="project" value="InterPro"/>
</dbReference>
<organism evidence="4 5">
    <name type="scientific">Candidatus Ryanbacteria bacterium RIFCSPHIGHO2_01_45_13</name>
    <dbReference type="NCBI Taxonomy" id="1802112"/>
    <lineage>
        <taxon>Bacteria</taxon>
        <taxon>Candidatus Ryaniibacteriota</taxon>
    </lineage>
</organism>
<dbReference type="InterPro" id="IPR037143">
    <property type="entry name" value="4-PPantetheinyl_Trfase_dom_sf"/>
</dbReference>
<sequence length="221" mass="24091">MTVALIRHVRNGRKALHEAGEEAARRAVRTACRASHREIALESVAIEKDAMGKPHGLISGELSPVAVSISHSFPFAFAVASVIPGICLGADIERIRPLSAAVIDAFLTKREAKLLARLPPHEQRVELVRCWSLKESVLKAIGIGLRMHPRRVDISQIIGAKGKSHISIGIDDVMHKVRIWSSLMGNEYIATAIAIPTTSTYYGSVNLKRRSALYGNSRCSS</sequence>
<gene>
    <name evidence="4" type="ORF">A2W41_05025</name>
</gene>
<dbReference type="Proteomes" id="UP000176700">
    <property type="component" value="Unassembled WGS sequence"/>
</dbReference>
<name>A0A1G2FU77_9BACT</name>
<dbReference type="InterPro" id="IPR008278">
    <property type="entry name" value="4-PPantetheinyl_Trfase_dom"/>
</dbReference>
<evidence type="ECO:0000256" key="1">
    <source>
        <dbReference type="ARBA" id="ARBA00010990"/>
    </source>
</evidence>
<proteinExistence type="inferred from homology"/>
<dbReference type="GO" id="GO:0005829">
    <property type="term" value="C:cytosol"/>
    <property type="evidence" value="ECO:0007669"/>
    <property type="project" value="TreeGrafter"/>
</dbReference>
<dbReference type="GO" id="GO:0000287">
    <property type="term" value="F:magnesium ion binding"/>
    <property type="evidence" value="ECO:0007669"/>
    <property type="project" value="InterPro"/>
</dbReference>
<comment type="similarity">
    <text evidence="1">Belongs to the P-Pant transferase superfamily. Gsp/Sfp/HetI/AcpT family.</text>
</comment>
<dbReference type="GO" id="GO:0019878">
    <property type="term" value="P:lysine biosynthetic process via aminoadipic acid"/>
    <property type="evidence" value="ECO:0007669"/>
    <property type="project" value="TreeGrafter"/>
</dbReference>
<dbReference type="Gene3D" id="3.90.470.20">
    <property type="entry name" value="4'-phosphopantetheinyl transferase domain"/>
    <property type="match status" value="2"/>
</dbReference>
<dbReference type="Pfam" id="PF01648">
    <property type="entry name" value="ACPS"/>
    <property type="match status" value="1"/>
</dbReference>
<evidence type="ECO:0000313" key="5">
    <source>
        <dbReference type="Proteomes" id="UP000176700"/>
    </source>
</evidence>
<dbReference type="PANTHER" id="PTHR12215:SF10">
    <property type="entry name" value="L-AMINOADIPATE-SEMIALDEHYDE DEHYDROGENASE-PHOSPHOPANTETHEINYL TRANSFERASE"/>
    <property type="match status" value="1"/>
</dbReference>
<evidence type="ECO:0000259" key="3">
    <source>
        <dbReference type="Pfam" id="PF01648"/>
    </source>
</evidence>
<reference evidence="4 5" key="1">
    <citation type="journal article" date="2016" name="Nat. Commun.">
        <title>Thousands of microbial genomes shed light on interconnected biogeochemical processes in an aquifer system.</title>
        <authorList>
            <person name="Anantharaman K."/>
            <person name="Brown C.T."/>
            <person name="Hug L.A."/>
            <person name="Sharon I."/>
            <person name="Castelle C.J."/>
            <person name="Probst A.J."/>
            <person name="Thomas B.C."/>
            <person name="Singh A."/>
            <person name="Wilkins M.J."/>
            <person name="Karaoz U."/>
            <person name="Brodie E.L."/>
            <person name="Williams K.H."/>
            <person name="Hubbard S.S."/>
            <person name="Banfield J.F."/>
        </authorList>
    </citation>
    <scope>NUCLEOTIDE SEQUENCE [LARGE SCALE GENOMIC DNA]</scope>
</reference>
<dbReference type="AlphaFoldDB" id="A0A1G2FU77"/>
<evidence type="ECO:0000313" key="4">
    <source>
        <dbReference type="EMBL" id="OGZ41645.1"/>
    </source>
</evidence>
<accession>A0A1G2FU77</accession>